<name>A0A7V4EIM9_9DEIN</name>
<feature type="region of interest" description="Disordered" evidence="1">
    <location>
        <begin position="256"/>
        <end position="278"/>
    </location>
</feature>
<comment type="caution">
    <text evidence="3">The sequence shown here is derived from an EMBL/GenBank/DDBJ whole genome shotgun (WGS) entry which is preliminary data.</text>
</comment>
<evidence type="ECO:0000313" key="3">
    <source>
        <dbReference type="EMBL" id="HGN85703.1"/>
    </source>
</evidence>
<evidence type="ECO:0000313" key="2">
    <source>
        <dbReference type="EMBL" id="HGL49352.1"/>
    </source>
</evidence>
<protein>
    <submittedName>
        <fullName evidence="3">Uncharacterized protein</fullName>
    </submittedName>
</protein>
<dbReference type="AlphaFoldDB" id="A0A7V4EIM9"/>
<feature type="compositionally biased region" description="Polar residues" evidence="1">
    <location>
        <begin position="263"/>
        <end position="278"/>
    </location>
</feature>
<feature type="compositionally biased region" description="Acidic residues" evidence="1">
    <location>
        <begin position="308"/>
        <end position="323"/>
    </location>
</feature>
<organism evidence="3">
    <name type="scientific">Thermus tengchongensis</name>
    <dbReference type="NCBI Taxonomy" id="1214928"/>
    <lineage>
        <taxon>Bacteria</taxon>
        <taxon>Thermotogati</taxon>
        <taxon>Deinococcota</taxon>
        <taxon>Deinococci</taxon>
        <taxon>Thermales</taxon>
        <taxon>Thermaceae</taxon>
        <taxon>Thermus</taxon>
    </lineage>
</organism>
<evidence type="ECO:0000256" key="1">
    <source>
        <dbReference type="SAM" id="MobiDB-lite"/>
    </source>
</evidence>
<dbReference type="EMBL" id="DTAB01000340">
    <property type="protein sequence ID" value="HGN85703.1"/>
    <property type="molecule type" value="Genomic_DNA"/>
</dbReference>
<reference evidence="3" key="1">
    <citation type="journal article" date="2020" name="mSystems">
        <title>Genome- and Community-Level Interaction Insights into Carbon Utilization and Element Cycling Functions of Hydrothermarchaeota in Hydrothermal Sediment.</title>
        <authorList>
            <person name="Zhou Z."/>
            <person name="Liu Y."/>
            <person name="Xu W."/>
            <person name="Pan J."/>
            <person name="Luo Z.H."/>
            <person name="Li M."/>
        </authorList>
    </citation>
    <scope>NUCLEOTIDE SEQUENCE [LARGE SCALE GENOMIC DNA]</scope>
    <source>
        <strain evidence="3">SpSt-611</strain>
        <strain evidence="2">SpSt-679</strain>
    </source>
</reference>
<feature type="region of interest" description="Disordered" evidence="1">
    <location>
        <begin position="298"/>
        <end position="323"/>
    </location>
</feature>
<gene>
    <name evidence="3" type="ORF">ENT80_05980</name>
    <name evidence="2" type="ORF">ENU54_01900</name>
</gene>
<sequence length="323" mass="36294">MERVSLAPPPRLSREEALSRVQEWIPGVERVLCIQSTPRQYVLVLEGGQKVDIGSVESLASQRKVRVRVAEVLKVLPRWLDQRYWDDMAQAIMDASEDVEAPEAEELDLLRAWLEAYLDERSPAREDDPQAWESHFRMELPLYWKGDLAINATNFASWVGDRRGHRIRPREMALLLRRYGAEPVKVQRKGSGANRTRRYWAIPASLLPPEWVPSEPSEEAANENAFAGSQIVGTPSASDYLANSVLDGKKVGGSQVVRHKNEPNTSQSSDYLTTGGTKPVQNGVSRVVRWSGSSDYLTTAKGEKDFSTEEEGEVLSDEGVDWF</sequence>
<proteinExistence type="predicted"/>
<accession>A0A7V4EIM9</accession>
<dbReference type="EMBL" id="DTCX01000110">
    <property type="protein sequence ID" value="HGL49352.1"/>
    <property type="molecule type" value="Genomic_DNA"/>
</dbReference>